<evidence type="ECO:0000313" key="2">
    <source>
        <dbReference type="EMBL" id="GAI73201.1"/>
    </source>
</evidence>
<gene>
    <name evidence="2" type="ORF">S12H4_21969</name>
</gene>
<reference evidence="2" key="1">
    <citation type="journal article" date="2014" name="Front. Microbiol.">
        <title>High frequency of phylogenetically diverse reductive dehalogenase-homologous genes in deep subseafloor sedimentary metagenomes.</title>
        <authorList>
            <person name="Kawai M."/>
            <person name="Futagami T."/>
            <person name="Toyoda A."/>
            <person name="Takaki Y."/>
            <person name="Nishi S."/>
            <person name="Hori S."/>
            <person name="Arai W."/>
            <person name="Tsubouchi T."/>
            <person name="Morono Y."/>
            <person name="Uchiyama I."/>
            <person name="Ito T."/>
            <person name="Fujiyama A."/>
            <person name="Inagaki F."/>
            <person name="Takami H."/>
        </authorList>
    </citation>
    <scope>NUCLEOTIDE SEQUENCE</scope>
    <source>
        <strain evidence="2">Expedition CK06-06</strain>
    </source>
</reference>
<feature type="region of interest" description="Disordered" evidence="1">
    <location>
        <begin position="46"/>
        <end position="70"/>
    </location>
</feature>
<feature type="compositionally biased region" description="Basic and acidic residues" evidence="1">
    <location>
        <begin position="46"/>
        <end position="58"/>
    </location>
</feature>
<comment type="caution">
    <text evidence="2">The sequence shown here is derived from an EMBL/GenBank/DDBJ whole genome shotgun (WGS) entry which is preliminary data.</text>
</comment>
<dbReference type="AlphaFoldDB" id="X1S200"/>
<sequence length="130" mass="14606">MPDVYERIAESFIGASKEVATLYPKPPPATTRFPFAKYFEDQLPRGRRFGEEEEERKVPPVAGPPYPQPEVAGLQPISKEWLKGIEHTINPPSLPAGYGQPATVNIVPDWEYVGTTLTLRSDDYSIIYDN</sequence>
<proteinExistence type="predicted"/>
<dbReference type="EMBL" id="BARW01011377">
    <property type="protein sequence ID" value="GAI73201.1"/>
    <property type="molecule type" value="Genomic_DNA"/>
</dbReference>
<organism evidence="2">
    <name type="scientific">marine sediment metagenome</name>
    <dbReference type="NCBI Taxonomy" id="412755"/>
    <lineage>
        <taxon>unclassified sequences</taxon>
        <taxon>metagenomes</taxon>
        <taxon>ecological metagenomes</taxon>
    </lineage>
</organism>
<evidence type="ECO:0000256" key="1">
    <source>
        <dbReference type="SAM" id="MobiDB-lite"/>
    </source>
</evidence>
<name>X1S200_9ZZZZ</name>
<protein>
    <submittedName>
        <fullName evidence="2">Uncharacterized protein</fullName>
    </submittedName>
</protein>
<feature type="non-terminal residue" evidence="2">
    <location>
        <position position="130"/>
    </location>
</feature>
<accession>X1S200</accession>